<accession>A0ABQ8TC96</accession>
<reference evidence="1 2" key="1">
    <citation type="journal article" date="2022" name="Allergy">
        <title>Genome assembly and annotation of Periplaneta americana reveal a comprehensive cockroach allergen profile.</title>
        <authorList>
            <person name="Wang L."/>
            <person name="Xiong Q."/>
            <person name="Saelim N."/>
            <person name="Wang L."/>
            <person name="Nong W."/>
            <person name="Wan A.T."/>
            <person name="Shi M."/>
            <person name="Liu X."/>
            <person name="Cao Q."/>
            <person name="Hui J.H.L."/>
            <person name="Sookrung N."/>
            <person name="Leung T.F."/>
            <person name="Tungtrongchitr A."/>
            <person name="Tsui S.K.W."/>
        </authorList>
    </citation>
    <scope>NUCLEOTIDE SEQUENCE [LARGE SCALE GENOMIC DNA]</scope>
    <source>
        <strain evidence="1">PWHHKU_190912</strain>
    </source>
</reference>
<evidence type="ECO:0000313" key="1">
    <source>
        <dbReference type="EMBL" id="KAJ4444179.1"/>
    </source>
</evidence>
<dbReference type="EMBL" id="JAJSOF020000011">
    <property type="protein sequence ID" value="KAJ4444179.1"/>
    <property type="molecule type" value="Genomic_DNA"/>
</dbReference>
<organism evidence="1 2">
    <name type="scientific">Periplaneta americana</name>
    <name type="common">American cockroach</name>
    <name type="synonym">Blatta americana</name>
    <dbReference type="NCBI Taxonomy" id="6978"/>
    <lineage>
        <taxon>Eukaryota</taxon>
        <taxon>Metazoa</taxon>
        <taxon>Ecdysozoa</taxon>
        <taxon>Arthropoda</taxon>
        <taxon>Hexapoda</taxon>
        <taxon>Insecta</taxon>
        <taxon>Pterygota</taxon>
        <taxon>Neoptera</taxon>
        <taxon>Polyneoptera</taxon>
        <taxon>Dictyoptera</taxon>
        <taxon>Blattodea</taxon>
        <taxon>Blattoidea</taxon>
        <taxon>Blattidae</taxon>
        <taxon>Blattinae</taxon>
        <taxon>Periplaneta</taxon>
    </lineage>
</organism>
<gene>
    <name evidence="1" type="ORF">ANN_05969</name>
</gene>
<proteinExistence type="predicted"/>
<keyword evidence="2" id="KW-1185">Reference proteome</keyword>
<dbReference type="Proteomes" id="UP001148838">
    <property type="component" value="Unassembled WGS sequence"/>
</dbReference>
<sequence length="183" mass="21425">MTRRDSKDKCNEHSERERQIVLFISTTPHLNAIDLARDRTRNLGHRRSGLSANDDSGYNCSANDKSALYRYKTASIDYSRICNRRELAKSHGGWKPILSQKQEDRDITYALFCSVLCIMEQVLFDEILILSVEENPHVYDERIRRIFASYKDNDVSFNALRGATIRLGTRLVRFFYIDKRFHL</sequence>
<comment type="caution">
    <text evidence="1">The sequence shown here is derived from an EMBL/GenBank/DDBJ whole genome shotgun (WGS) entry which is preliminary data.</text>
</comment>
<name>A0ABQ8TC96_PERAM</name>
<protein>
    <submittedName>
        <fullName evidence="1">Uncharacterized protein</fullName>
    </submittedName>
</protein>
<evidence type="ECO:0000313" key="2">
    <source>
        <dbReference type="Proteomes" id="UP001148838"/>
    </source>
</evidence>